<keyword evidence="2" id="KW-0819">tRNA processing</keyword>
<comment type="similarity">
    <text evidence="1">Belongs to the archease family.</text>
</comment>
<dbReference type="SUPFAM" id="SSF69819">
    <property type="entry name" value="MTH1598-like"/>
    <property type="match status" value="1"/>
</dbReference>
<organism evidence="6 7">
    <name type="scientific">Legionella nautarum</name>
    <dbReference type="NCBI Taxonomy" id="45070"/>
    <lineage>
        <taxon>Bacteria</taxon>
        <taxon>Pseudomonadati</taxon>
        <taxon>Pseudomonadota</taxon>
        <taxon>Gammaproteobacteria</taxon>
        <taxon>Legionellales</taxon>
        <taxon>Legionellaceae</taxon>
        <taxon>Legionella</taxon>
    </lineage>
</organism>
<evidence type="ECO:0000313" key="6">
    <source>
        <dbReference type="EMBL" id="KTD36401.1"/>
    </source>
</evidence>
<dbReference type="GO" id="GO:0008033">
    <property type="term" value="P:tRNA processing"/>
    <property type="evidence" value="ECO:0007669"/>
    <property type="project" value="UniProtKB-KW"/>
</dbReference>
<dbReference type="EMBL" id="LNYO01000013">
    <property type="protein sequence ID" value="KTD36401.1"/>
    <property type="molecule type" value="Genomic_DNA"/>
</dbReference>
<dbReference type="GO" id="GO:0046872">
    <property type="term" value="F:metal ion binding"/>
    <property type="evidence" value="ECO:0007669"/>
    <property type="project" value="UniProtKB-KW"/>
</dbReference>
<comment type="caution">
    <text evidence="6">The sequence shown here is derived from an EMBL/GenBank/DDBJ whole genome shotgun (WGS) entry which is preliminary data.</text>
</comment>
<gene>
    <name evidence="6" type="ORF">Lnau_1385</name>
</gene>
<dbReference type="InterPro" id="IPR023572">
    <property type="entry name" value="Archease_dom"/>
</dbReference>
<evidence type="ECO:0000256" key="4">
    <source>
        <dbReference type="ARBA" id="ARBA00022837"/>
    </source>
</evidence>
<dbReference type="RefSeq" id="WP_058504403.1">
    <property type="nucleotide sequence ID" value="NZ_CAAAIF010000014.1"/>
</dbReference>
<evidence type="ECO:0000313" key="7">
    <source>
        <dbReference type="Proteomes" id="UP000054725"/>
    </source>
</evidence>
<dbReference type="Proteomes" id="UP000054725">
    <property type="component" value="Unassembled WGS sequence"/>
</dbReference>
<dbReference type="AlphaFoldDB" id="A0A0W0WVT3"/>
<dbReference type="Gene3D" id="3.55.10.10">
    <property type="entry name" value="Archease domain"/>
    <property type="match status" value="1"/>
</dbReference>
<accession>A0A0W0WVT3</accession>
<name>A0A0W0WVT3_9GAMM</name>
<keyword evidence="7" id="KW-1185">Reference proteome</keyword>
<sequence length="139" mass="15523">MTKKKWEHFVHKADIGVRGIGPSLASAFEMGAVALTNVVTDSKSIHATQELQISCSAPDLEILFADWLNAIIYKMDTLNLLFSEFHVQINELSLEAVIKGEKLNRLRHQPAVGVKGATYAELKVYQENEIWIAQCIVDV</sequence>
<dbReference type="Pfam" id="PF01951">
    <property type="entry name" value="Archease"/>
    <property type="match status" value="1"/>
</dbReference>
<evidence type="ECO:0000256" key="1">
    <source>
        <dbReference type="ARBA" id="ARBA00007963"/>
    </source>
</evidence>
<feature type="domain" description="Archease" evidence="5">
    <location>
        <begin position="6"/>
        <end position="139"/>
    </location>
</feature>
<dbReference type="STRING" id="45070.Lnau_1385"/>
<dbReference type="InterPro" id="IPR036820">
    <property type="entry name" value="Archease_dom_sf"/>
</dbReference>
<protein>
    <recommendedName>
        <fullName evidence="5">Archease domain-containing protein</fullName>
    </recommendedName>
</protein>
<evidence type="ECO:0000256" key="3">
    <source>
        <dbReference type="ARBA" id="ARBA00022723"/>
    </source>
</evidence>
<dbReference type="OrthoDB" id="9788587at2"/>
<dbReference type="PATRIC" id="fig|45070.6.peg.1453"/>
<keyword evidence="4" id="KW-0106">Calcium</keyword>
<evidence type="ECO:0000256" key="2">
    <source>
        <dbReference type="ARBA" id="ARBA00022694"/>
    </source>
</evidence>
<proteinExistence type="inferred from homology"/>
<dbReference type="PANTHER" id="PTHR12682:SF11">
    <property type="entry name" value="PROTEIN ARCHEASE"/>
    <property type="match status" value="1"/>
</dbReference>
<reference evidence="6 7" key="1">
    <citation type="submission" date="2015-11" db="EMBL/GenBank/DDBJ databases">
        <title>Genomic analysis of 38 Legionella species identifies large and diverse effector repertoires.</title>
        <authorList>
            <person name="Burstein D."/>
            <person name="Amaro F."/>
            <person name="Zusman T."/>
            <person name="Lifshitz Z."/>
            <person name="Cohen O."/>
            <person name="Gilbert J.A."/>
            <person name="Pupko T."/>
            <person name="Shuman H.A."/>
            <person name="Segal G."/>
        </authorList>
    </citation>
    <scope>NUCLEOTIDE SEQUENCE [LARGE SCALE GENOMIC DNA]</scope>
    <source>
        <strain evidence="6 7">ATCC 49506</strain>
    </source>
</reference>
<dbReference type="PANTHER" id="PTHR12682">
    <property type="entry name" value="ARCHEASE"/>
    <property type="match status" value="1"/>
</dbReference>
<evidence type="ECO:0000259" key="5">
    <source>
        <dbReference type="Pfam" id="PF01951"/>
    </source>
</evidence>
<keyword evidence="3" id="KW-0479">Metal-binding</keyword>
<dbReference type="InterPro" id="IPR002804">
    <property type="entry name" value="Archease"/>
</dbReference>